<dbReference type="InterPro" id="IPR004701">
    <property type="entry name" value="PTS_EIIA_man-typ"/>
</dbReference>
<evidence type="ECO:0000256" key="6">
    <source>
        <dbReference type="ARBA" id="ARBA00022683"/>
    </source>
</evidence>
<name>A0ABZ2SRS8_9ENTE</name>
<dbReference type="InterPro" id="IPR033887">
    <property type="entry name" value="PTS_IIA_man"/>
</dbReference>
<protein>
    <submittedName>
        <fullName evidence="9">PTS system, mannose-specific IIA component</fullName>
    </submittedName>
</protein>
<keyword evidence="3" id="KW-0963">Cytoplasm</keyword>
<comment type="subcellular location">
    <subcellularLocation>
        <location evidence="1">Cytoplasm</location>
    </subcellularLocation>
</comment>
<dbReference type="SUPFAM" id="SSF53062">
    <property type="entry name" value="PTS system fructose IIA component-like"/>
    <property type="match status" value="1"/>
</dbReference>
<proteinExistence type="predicted"/>
<dbReference type="Gene3D" id="3.40.50.510">
    <property type="entry name" value="Phosphotransferase system, mannose-type IIA component"/>
    <property type="match status" value="1"/>
</dbReference>
<keyword evidence="2" id="KW-0813">Transport</keyword>
<sequence length="151" mass="16043">MLGIVIATHGKLSDGFKDAAEVVVGEANNIEIVNLHAGNPVDALGDDITDAVKKVDDGDGVIILADLLSASPYNQSVIAINGLDEELQQRVHIISGVSFPMLLEAINHQFIGTPVNEAVATIVEQGKNGITSWHVTELQSTGVEDEEEDDF</sequence>
<keyword evidence="10" id="KW-1185">Reference proteome</keyword>
<feature type="domain" description="PTS EIIA type-4" evidence="8">
    <location>
        <begin position="1"/>
        <end position="130"/>
    </location>
</feature>
<evidence type="ECO:0000259" key="8">
    <source>
        <dbReference type="PROSITE" id="PS51096"/>
    </source>
</evidence>
<accession>A0ABZ2SRS8</accession>
<dbReference type="InterPro" id="IPR051471">
    <property type="entry name" value="Bacterial_PTS_sugar_comp"/>
</dbReference>
<gene>
    <name evidence="9" type="ORF">DOK78_002930</name>
</gene>
<evidence type="ECO:0000256" key="3">
    <source>
        <dbReference type="ARBA" id="ARBA00022490"/>
    </source>
</evidence>
<evidence type="ECO:0000256" key="7">
    <source>
        <dbReference type="ARBA" id="ARBA00022777"/>
    </source>
</evidence>
<keyword evidence="7" id="KW-0418">Kinase</keyword>
<evidence type="ECO:0000256" key="5">
    <source>
        <dbReference type="ARBA" id="ARBA00022679"/>
    </source>
</evidence>
<evidence type="ECO:0000313" key="10">
    <source>
        <dbReference type="Proteomes" id="UP000664701"/>
    </source>
</evidence>
<evidence type="ECO:0000256" key="2">
    <source>
        <dbReference type="ARBA" id="ARBA00022448"/>
    </source>
</evidence>
<keyword evidence="6" id="KW-0598">Phosphotransferase system</keyword>
<organism evidence="9 10">
    <name type="scientific">Candidatus Enterococcus lowellii</name>
    <dbReference type="NCBI Taxonomy" id="2230877"/>
    <lineage>
        <taxon>Bacteria</taxon>
        <taxon>Bacillati</taxon>
        <taxon>Bacillota</taxon>
        <taxon>Bacilli</taxon>
        <taxon>Lactobacillales</taxon>
        <taxon>Enterococcaceae</taxon>
        <taxon>Enterococcus</taxon>
    </lineage>
</organism>
<dbReference type="Proteomes" id="UP000664701">
    <property type="component" value="Chromosome"/>
</dbReference>
<keyword evidence="4" id="KW-0762">Sugar transport</keyword>
<dbReference type="PROSITE" id="PS51096">
    <property type="entry name" value="PTS_EIIA_TYPE_4"/>
    <property type="match status" value="1"/>
</dbReference>
<dbReference type="RefSeq" id="WP_207942139.1">
    <property type="nucleotide sequence ID" value="NZ_CP147251.1"/>
</dbReference>
<dbReference type="PANTHER" id="PTHR33799:SF1">
    <property type="entry name" value="PTS SYSTEM MANNOSE-SPECIFIC EIIAB COMPONENT-RELATED"/>
    <property type="match status" value="1"/>
</dbReference>
<dbReference type="Pfam" id="PF03610">
    <property type="entry name" value="EIIA-man"/>
    <property type="match status" value="1"/>
</dbReference>
<evidence type="ECO:0000256" key="1">
    <source>
        <dbReference type="ARBA" id="ARBA00004496"/>
    </source>
</evidence>
<evidence type="ECO:0000256" key="4">
    <source>
        <dbReference type="ARBA" id="ARBA00022597"/>
    </source>
</evidence>
<reference evidence="9 10" key="1">
    <citation type="submission" date="2024-03" db="EMBL/GenBank/DDBJ databases">
        <title>The Genome Sequence of Enterococcus sp. DIV2402.</title>
        <authorList>
            <consortium name="The Broad Institute Genomics Platform"/>
            <consortium name="The Broad Institute Microbial Omics Core"/>
            <consortium name="The Broad Institute Genomic Center for Infectious Diseases"/>
            <person name="Earl A."/>
            <person name="Manson A."/>
            <person name="Gilmore M."/>
            <person name="Schwartman J."/>
            <person name="Shea T."/>
            <person name="Abouelleil A."/>
            <person name="Cao P."/>
            <person name="Chapman S."/>
            <person name="Cusick C."/>
            <person name="Young S."/>
            <person name="Neafsey D."/>
            <person name="Nusbaum C."/>
            <person name="Birren B."/>
        </authorList>
    </citation>
    <scope>NUCLEOTIDE SEQUENCE [LARGE SCALE GENOMIC DNA]</scope>
    <source>
        <strain evidence="9 10">DIV2402</strain>
    </source>
</reference>
<dbReference type="EMBL" id="CP147251">
    <property type="protein sequence ID" value="WYJ78273.1"/>
    <property type="molecule type" value="Genomic_DNA"/>
</dbReference>
<dbReference type="CDD" id="cd00006">
    <property type="entry name" value="PTS_IIA_man"/>
    <property type="match status" value="1"/>
</dbReference>
<dbReference type="InterPro" id="IPR036662">
    <property type="entry name" value="PTS_EIIA_man-typ_sf"/>
</dbReference>
<keyword evidence="5" id="KW-0808">Transferase</keyword>
<dbReference type="PANTHER" id="PTHR33799">
    <property type="entry name" value="PTS PERMEASE-RELATED-RELATED"/>
    <property type="match status" value="1"/>
</dbReference>
<evidence type="ECO:0000313" key="9">
    <source>
        <dbReference type="EMBL" id="WYJ78273.1"/>
    </source>
</evidence>